<dbReference type="InterPro" id="IPR011701">
    <property type="entry name" value="MFS"/>
</dbReference>
<keyword evidence="3 5" id="KW-1133">Transmembrane helix</keyword>
<evidence type="ECO:0000256" key="4">
    <source>
        <dbReference type="ARBA" id="ARBA00023136"/>
    </source>
</evidence>
<dbReference type="CDD" id="cd17321">
    <property type="entry name" value="MFS_MMR_MDR_like"/>
    <property type="match status" value="1"/>
</dbReference>
<dbReference type="Gene3D" id="1.20.1720.10">
    <property type="entry name" value="Multidrug resistance protein D"/>
    <property type="match status" value="1"/>
</dbReference>
<feature type="transmembrane region" description="Helical" evidence="5">
    <location>
        <begin position="245"/>
        <end position="265"/>
    </location>
</feature>
<name>A0A4Z0KHU4_BREAU</name>
<feature type="transmembrane region" description="Helical" evidence="5">
    <location>
        <begin position="304"/>
        <end position="328"/>
    </location>
</feature>
<dbReference type="PANTHER" id="PTHR42718">
    <property type="entry name" value="MAJOR FACILITATOR SUPERFAMILY MULTIDRUG TRANSPORTER MFSC"/>
    <property type="match status" value="1"/>
</dbReference>
<dbReference type="GO" id="GO:0005886">
    <property type="term" value="C:plasma membrane"/>
    <property type="evidence" value="ECO:0007669"/>
    <property type="project" value="UniProtKB-SubCell"/>
</dbReference>
<feature type="transmembrane region" description="Helical" evidence="5">
    <location>
        <begin position="76"/>
        <end position="94"/>
    </location>
</feature>
<comment type="caution">
    <text evidence="7">The sequence shown here is derived from an EMBL/GenBank/DDBJ whole genome shotgun (WGS) entry which is preliminary data.</text>
</comment>
<dbReference type="AlphaFoldDB" id="A0A4Z0KHU4"/>
<dbReference type="InterPro" id="IPR036259">
    <property type="entry name" value="MFS_trans_sf"/>
</dbReference>
<proteinExistence type="predicted"/>
<dbReference type="PROSITE" id="PS50850">
    <property type="entry name" value="MFS"/>
    <property type="match status" value="1"/>
</dbReference>
<comment type="subcellular location">
    <subcellularLocation>
        <location evidence="1">Cell membrane</location>
        <topology evidence="1">Multi-pass membrane protein</topology>
    </subcellularLocation>
</comment>
<feature type="transmembrane region" description="Helical" evidence="5">
    <location>
        <begin position="162"/>
        <end position="184"/>
    </location>
</feature>
<dbReference type="PANTHER" id="PTHR42718:SF42">
    <property type="entry name" value="EXPORT PROTEIN"/>
    <property type="match status" value="1"/>
</dbReference>
<evidence type="ECO:0000256" key="1">
    <source>
        <dbReference type="ARBA" id="ARBA00004651"/>
    </source>
</evidence>
<evidence type="ECO:0000259" key="6">
    <source>
        <dbReference type="PROSITE" id="PS50850"/>
    </source>
</evidence>
<dbReference type="GO" id="GO:0022857">
    <property type="term" value="F:transmembrane transporter activity"/>
    <property type="evidence" value="ECO:0007669"/>
    <property type="project" value="InterPro"/>
</dbReference>
<dbReference type="Pfam" id="PF07690">
    <property type="entry name" value="MFS_1"/>
    <property type="match status" value="1"/>
</dbReference>
<evidence type="ECO:0000256" key="3">
    <source>
        <dbReference type="ARBA" id="ARBA00022989"/>
    </source>
</evidence>
<evidence type="ECO:0000313" key="8">
    <source>
        <dbReference type="Proteomes" id="UP000297736"/>
    </source>
</evidence>
<feature type="transmembrane region" description="Helical" evidence="5">
    <location>
        <begin position="415"/>
        <end position="434"/>
    </location>
</feature>
<dbReference type="InterPro" id="IPR020846">
    <property type="entry name" value="MFS_dom"/>
</dbReference>
<feature type="domain" description="Major facilitator superfamily (MFS) profile" evidence="6">
    <location>
        <begin position="10"/>
        <end position="438"/>
    </location>
</feature>
<feature type="transmembrane region" description="Helical" evidence="5">
    <location>
        <begin position="212"/>
        <end position="233"/>
    </location>
</feature>
<evidence type="ECO:0000256" key="2">
    <source>
        <dbReference type="ARBA" id="ARBA00022692"/>
    </source>
</evidence>
<evidence type="ECO:0000256" key="5">
    <source>
        <dbReference type="SAM" id="Phobius"/>
    </source>
</evidence>
<feature type="transmembrane region" description="Helical" evidence="5">
    <location>
        <begin position="135"/>
        <end position="156"/>
    </location>
</feature>
<evidence type="ECO:0000313" key="7">
    <source>
        <dbReference type="EMBL" id="TGD38301.1"/>
    </source>
</evidence>
<reference evidence="7 8" key="1">
    <citation type="submission" date="2018-10" db="EMBL/GenBank/DDBJ databases">
        <title>Brevibacterium genomes from Austrain hard cheese rinds.</title>
        <authorList>
            <person name="Anast J.M."/>
            <person name="Dzieciol M."/>
            <person name="Schultz D.L."/>
            <person name="Mann E."/>
            <person name="Wagner M."/>
            <person name="Schmitz-Esser S."/>
        </authorList>
    </citation>
    <scope>NUCLEOTIDE SEQUENCE [LARGE SCALE GENOMIC DNA]</scope>
    <source>
        <strain evidence="7 8">L261</strain>
    </source>
</reference>
<feature type="transmembrane region" description="Helical" evidence="5">
    <location>
        <begin position="349"/>
        <end position="369"/>
    </location>
</feature>
<protein>
    <submittedName>
        <fullName evidence="7">MFS transporter</fullName>
    </submittedName>
</protein>
<dbReference type="InterPro" id="IPR005829">
    <property type="entry name" value="Sugar_transporter_CS"/>
</dbReference>
<dbReference type="EMBL" id="RHFF01000011">
    <property type="protein sequence ID" value="TGD38301.1"/>
    <property type="molecule type" value="Genomic_DNA"/>
</dbReference>
<feature type="transmembrane region" description="Helical" evidence="5">
    <location>
        <begin position="277"/>
        <end position="298"/>
    </location>
</feature>
<dbReference type="SUPFAM" id="SSF103473">
    <property type="entry name" value="MFS general substrate transporter"/>
    <property type="match status" value="1"/>
</dbReference>
<feature type="transmembrane region" description="Helical" evidence="5">
    <location>
        <begin position="46"/>
        <end position="64"/>
    </location>
</feature>
<organism evidence="7 8">
    <name type="scientific">Brevibacterium aurantiacum</name>
    <dbReference type="NCBI Taxonomy" id="273384"/>
    <lineage>
        <taxon>Bacteria</taxon>
        <taxon>Bacillati</taxon>
        <taxon>Actinomycetota</taxon>
        <taxon>Actinomycetes</taxon>
        <taxon>Micrococcales</taxon>
        <taxon>Brevibacteriaceae</taxon>
        <taxon>Brevibacterium</taxon>
    </lineage>
</organism>
<dbReference type="Proteomes" id="UP000297736">
    <property type="component" value="Unassembled WGS sequence"/>
</dbReference>
<sequence>MTSYRYRWWALGFLTTAVFSVSLPATLLNVALPTLAGELGASSGELSWFVSSYLLALTATLLPAGVAADRWGRKKILLAAIAAFGAGSALAASATSPSVFIAAQILSGSAAAAVITTVLAALATLFDADERPRAVGVWAAGAFLALPVGPILGGLILTSAWWGWAFLATLPVLAAAVVGIAITVPESRSEDPATTRARGLLRGLHSLLSARFLSASAMAALGLFVLFGVLYGMPQYAQAVFGLDPAGSGLRLLTLLAGVVVAGGLSGRLTGRFGVRAVIAASFVVLALAMGVGAATIGPDGSPLTLAWMFAAGLGAGVVMAAASTAALEAVETSRAGLGSASFQVVQRVGGGLSALFSAGVLTAGYTAALGPLPGPVSEAARRNVFDGLRAADDLRSDAAAQAIRQALTEGLGHMLWLCCGVAALGAITAVLLLPRRSVAAAPAQREHTTTKGQP</sequence>
<accession>A0A4Z0KHU4</accession>
<keyword evidence="2 5" id="KW-0812">Transmembrane</keyword>
<dbReference type="RefSeq" id="WP_135447733.1">
    <property type="nucleotide sequence ID" value="NZ_JABUXZ010000005.1"/>
</dbReference>
<keyword evidence="4 5" id="KW-0472">Membrane</keyword>
<dbReference type="PROSITE" id="PS00216">
    <property type="entry name" value="SUGAR_TRANSPORT_1"/>
    <property type="match status" value="1"/>
</dbReference>
<gene>
    <name evidence="7" type="ORF">EB834_12505</name>
</gene>
<feature type="transmembrane region" description="Helical" evidence="5">
    <location>
        <begin position="100"/>
        <end position="123"/>
    </location>
</feature>